<evidence type="ECO:0000313" key="2">
    <source>
        <dbReference type="EMBL" id="SHI54940.1"/>
    </source>
</evidence>
<name>A0A1M6C1R9_9FLAO</name>
<dbReference type="InterPro" id="IPR025665">
    <property type="entry name" value="Beta-barrel_OMP_2"/>
</dbReference>
<dbReference type="Proteomes" id="UP000184172">
    <property type="component" value="Unassembled WGS sequence"/>
</dbReference>
<dbReference type="STRING" id="797419.SAMN05216556_103111"/>
<feature type="domain" description="Outer membrane protein beta-barrel" evidence="1">
    <location>
        <begin position="32"/>
        <end position="206"/>
    </location>
</feature>
<evidence type="ECO:0000313" key="3">
    <source>
        <dbReference type="Proteomes" id="UP000184172"/>
    </source>
</evidence>
<accession>A0A1M6C1R9</accession>
<dbReference type="Pfam" id="PF13568">
    <property type="entry name" value="OMP_b-brl_2"/>
    <property type="match status" value="1"/>
</dbReference>
<sequence>MDTLLKLRNFWLILFLPVMVFSQEEVIDGTNESYADLKYREDQFYFGITYNLIPNSPPGMSSRGLSGGLQIGFLRDMPINERRNIAVAVGLGLTYDQFGQNLFIGEDAEGNTIFNVLDSDVDYTQNRFGMAMVEIPLEFRWRTSTPTEYRFWRIYAGARIGYAYWHKATFKQPGNNVNQTKISEFDPVRVSATLSFGYNTFNFFAAYSLSPFFKDAYTIEGDKIDLRSLKVGLMFYIL</sequence>
<proteinExistence type="predicted"/>
<keyword evidence="3" id="KW-1185">Reference proteome</keyword>
<evidence type="ECO:0000259" key="1">
    <source>
        <dbReference type="Pfam" id="PF13568"/>
    </source>
</evidence>
<dbReference type="RefSeq" id="WP_073214907.1">
    <property type="nucleotide sequence ID" value="NZ_FNNS01000003.1"/>
</dbReference>
<dbReference type="EMBL" id="FQYV01000003">
    <property type="protein sequence ID" value="SHI54940.1"/>
    <property type="molecule type" value="Genomic_DNA"/>
</dbReference>
<reference evidence="3" key="1">
    <citation type="submission" date="2016-11" db="EMBL/GenBank/DDBJ databases">
        <authorList>
            <person name="Varghese N."/>
            <person name="Submissions S."/>
        </authorList>
    </citation>
    <scope>NUCLEOTIDE SEQUENCE [LARGE SCALE GENOMIC DNA]</scope>
    <source>
        <strain evidence="3">DSM 26349</strain>
    </source>
</reference>
<protein>
    <submittedName>
        <fullName evidence="2">Outer membrane protein beta-barrel domain-containing protein</fullName>
    </submittedName>
</protein>
<dbReference type="AlphaFoldDB" id="A0A1M6C1R9"/>
<organism evidence="2 3">
    <name type="scientific">Aequorivita viscosa</name>
    <dbReference type="NCBI Taxonomy" id="797419"/>
    <lineage>
        <taxon>Bacteria</taxon>
        <taxon>Pseudomonadati</taxon>
        <taxon>Bacteroidota</taxon>
        <taxon>Flavobacteriia</taxon>
        <taxon>Flavobacteriales</taxon>
        <taxon>Flavobacteriaceae</taxon>
        <taxon>Aequorivita</taxon>
    </lineage>
</organism>
<gene>
    <name evidence="2" type="ORF">SAMN04487908_103111</name>
</gene>
<dbReference type="OrthoDB" id="959017at2"/>